<accession>D7G3X2</accession>
<dbReference type="InParanoid" id="D7G3X2"/>
<protein>
    <submittedName>
        <fullName evidence="1">Uncharacterized protein</fullName>
    </submittedName>
</protein>
<name>D7G3X2_ECTSI</name>
<gene>
    <name evidence="1" type="ORF">Esi_0536_0015</name>
</gene>
<evidence type="ECO:0000313" key="1">
    <source>
        <dbReference type="EMBL" id="CBJ33649.1"/>
    </source>
</evidence>
<organism evidence="1 2">
    <name type="scientific">Ectocarpus siliculosus</name>
    <name type="common">Brown alga</name>
    <name type="synonym">Conferva siliculosa</name>
    <dbReference type="NCBI Taxonomy" id="2880"/>
    <lineage>
        <taxon>Eukaryota</taxon>
        <taxon>Sar</taxon>
        <taxon>Stramenopiles</taxon>
        <taxon>Ochrophyta</taxon>
        <taxon>PX clade</taxon>
        <taxon>Phaeophyceae</taxon>
        <taxon>Ectocarpales</taxon>
        <taxon>Ectocarpaceae</taxon>
        <taxon>Ectocarpus</taxon>
    </lineage>
</organism>
<dbReference type="Proteomes" id="UP000002630">
    <property type="component" value="Linkage Group LG10"/>
</dbReference>
<dbReference type="EMBL" id="FN648748">
    <property type="protein sequence ID" value="CBJ33649.1"/>
    <property type="molecule type" value="Genomic_DNA"/>
</dbReference>
<reference evidence="1 2" key="1">
    <citation type="journal article" date="2010" name="Nature">
        <title>The Ectocarpus genome and the independent evolution of multicellularity in brown algae.</title>
        <authorList>
            <person name="Cock J.M."/>
            <person name="Sterck L."/>
            <person name="Rouze P."/>
            <person name="Scornet D."/>
            <person name="Allen A.E."/>
            <person name="Amoutzias G."/>
            <person name="Anthouard V."/>
            <person name="Artiguenave F."/>
            <person name="Aury J.M."/>
            <person name="Badger J.H."/>
            <person name="Beszteri B."/>
            <person name="Billiau K."/>
            <person name="Bonnet E."/>
            <person name="Bothwell J.H."/>
            <person name="Bowler C."/>
            <person name="Boyen C."/>
            <person name="Brownlee C."/>
            <person name="Carrano C.J."/>
            <person name="Charrier B."/>
            <person name="Cho G.Y."/>
            <person name="Coelho S.M."/>
            <person name="Collen J."/>
            <person name="Corre E."/>
            <person name="Da Silva C."/>
            <person name="Delage L."/>
            <person name="Delaroque N."/>
            <person name="Dittami S.M."/>
            <person name="Doulbeau S."/>
            <person name="Elias M."/>
            <person name="Farnham G."/>
            <person name="Gachon C.M."/>
            <person name="Gschloessl B."/>
            <person name="Heesch S."/>
            <person name="Jabbari K."/>
            <person name="Jubin C."/>
            <person name="Kawai H."/>
            <person name="Kimura K."/>
            <person name="Kloareg B."/>
            <person name="Kupper F.C."/>
            <person name="Lang D."/>
            <person name="Le Bail A."/>
            <person name="Leblanc C."/>
            <person name="Lerouge P."/>
            <person name="Lohr M."/>
            <person name="Lopez P.J."/>
            <person name="Martens C."/>
            <person name="Maumus F."/>
            <person name="Michel G."/>
            <person name="Miranda-Saavedra D."/>
            <person name="Morales J."/>
            <person name="Moreau H."/>
            <person name="Motomura T."/>
            <person name="Nagasato C."/>
            <person name="Napoli C.A."/>
            <person name="Nelson D.R."/>
            <person name="Nyvall-Collen P."/>
            <person name="Peters A.F."/>
            <person name="Pommier C."/>
            <person name="Potin P."/>
            <person name="Poulain J."/>
            <person name="Quesneville H."/>
            <person name="Read B."/>
            <person name="Rensing S.A."/>
            <person name="Ritter A."/>
            <person name="Rousvoal S."/>
            <person name="Samanta M."/>
            <person name="Samson G."/>
            <person name="Schroeder D.C."/>
            <person name="Segurens B."/>
            <person name="Strittmatter M."/>
            <person name="Tonon T."/>
            <person name="Tregear J.W."/>
            <person name="Valentin K."/>
            <person name="von Dassow P."/>
            <person name="Yamagishi T."/>
            <person name="Van de Peer Y."/>
            <person name="Wincker P."/>
        </authorList>
    </citation>
    <scope>NUCLEOTIDE SEQUENCE [LARGE SCALE GENOMIC DNA]</scope>
    <source>
        <strain evidence="2">Ec32 / CCAP1310/4</strain>
    </source>
</reference>
<keyword evidence="2" id="KW-1185">Reference proteome</keyword>
<dbReference type="AlphaFoldDB" id="D7G3X2"/>
<evidence type="ECO:0000313" key="2">
    <source>
        <dbReference type="Proteomes" id="UP000002630"/>
    </source>
</evidence>
<dbReference type="EMBL" id="FN649735">
    <property type="protein sequence ID" value="CBJ33649.1"/>
    <property type="molecule type" value="Genomic_DNA"/>
</dbReference>
<sequence>MASEDRGMPELGVEDVLPPVSIESGQVTHVPVANIDLLIGPSVSVVAGGMFGGGGGSVNPGLVMIICISIQYEVLIIVSRV</sequence>
<proteinExistence type="predicted"/>